<feature type="domain" description="MACPF" evidence="2">
    <location>
        <begin position="135"/>
        <end position="224"/>
    </location>
</feature>
<dbReference type="CDD" id="cd22579">
    <property type="entry name" value="MPEG1_P2"/>
    <property type="match status" value="1"/>
</dbReference>
<organism evidence="3 4">
    <name type="scientific">Mya arenaria</name>
    <name type="common">Soft-shell clam</name>
    <dbReference type="NCBI Taxonomy" id="6604"/>
    <lineage>
        <taxon>Eukaryota</taxon>
        <taxon>Metazoa</taxon>
        <taxon>Spiralia</taxon>
        <taxon>Lophotrochozoa</taxon>
        <taxon>Mollusca</taxon>
        <taxon>Bivalvia</taxon>
        <taxon>Autobranchia</taxon>
        <taxon>Heteroconchia</taxon>
        <taxon>Euheterodonta</taxon>
        <taxon>Imparidentia</taxon>
        <taxon>Neoheterodontei</taxon>
        <taxon>Myida</taxon>
        <taxon>Myoidea</taxon>
        <taxon>Myidae</taxon>
        <taxon>Mya</taxon>
    </lineage>
</organism>
<gene>
    <name evidence="3" type="ORF">MAR_016705</name>
</gene>
<dbReference type="PANTHER" id="PTHR31463:SF1">
    <property type="entry name" value="MACROPHAGE-EXPRESSED GENE 1 PROTEIN"/>
    <property type="match status" value="1"/>
</dbReference>
<evidence type="ECO:0000313" key="4">
    <source>
        <dbReference type="Proteomes" id="UP001164746"/>
    </source>
</evidence>
<dbReference type="EMBL" id="CP111017">
    <property type="protein sequence ID" value="WAR06747.1"/>
    <property type="molecule type" value="Genomic_DNA"/>
</dbReference>
<evidence type="ECO:0000259" key="2">
    <source>
        <dbReference type="Pfam" id="PF01823"/>
    </source>
</evidence>
<dbReference type="Pfam" id="PF01823">
    <property type="entry name" value="MACPF"/>
    <property type="match status" value="1"/>
</dbReference>
<proteinExistence type="predicted"/>
<feature type="signal peptide" evidence="1">
    <location>
        <begin position="1"/>
        <end position="19"/>
    </location>
</feature>
<dbReference type="InterPro" id="IPR039707">
    <property type="entry name" value="MPEG1"/>
</dbReference>
<keyword evidence="1" id="KW-0732">Signal</keyword>
<dbReference type="InterPro" id="IPR020864">
    <property type="entry name" value="MACPF"/>
</dbReference>
<sequence>MAHGVYIIALAALVVRTAAETLPDLNDETLKGHPSLCKKRLGILNLKLLEPLPGQGWDNLQNEERNMVVKHEYLYCKTTADERFLIPDGFNVYPIKSTHIRSDSEVFEHWDNFTSSDSKTINANAGLNVPIIKISGKYSKEYEKTKTTQYKEQTQTIRLQFRNSKYWARIGTEAKLTESFRNRLVRIGQYIMDNKTEHATYDSELLVREYGTHVVTGVELGANLIRAELSFGSMLKFLSDAGFDKSESYTTSSHQLYTENKESTEIWTDGGIEFRMTEEYENTWLNSIEANQVPLDRAGVPLHFYINDIKLPDVPDYVVDKVYYKVRDAVLSYYEHNVVRGCTHPDSPNFNYVANYDDGSCNPPLETYYLGGVYQTCTMYIPGGCTGTNLCLATGVNNPLTGLQSCPDGYEPIPLNRGQKTGSCSYRTSHSCGFLWLSTCYNYYTKATTANYQAYWCAPINSTDSSRTRNGVLFGGIYTTNYANPVTQSTSCPPHFYAIKVLNDLSICVSTNTELGSYHAVNFGGFHSCRNSNPFHTDNAYCPIGYSQHLAVIDEECQIDVCIEMGALKLGALPKIQLPPFMPKPLTFLLEPNATSTEEPE</sequence>
<feature type="chain" id="PRO_5047469987" evidence="1">
    <location>
        <begin position="20"/>
        <end position="601"/>
    </location>
</feature>
<protein>
    <submittedName>
        <fullName evidence="3">MPEG1-like protein</fullName>
    </submittedName>
</protein>
<evidence type="ECO:0000313" key="3">
    <source>
        <dbReference type="EMBL" id="WAR06747.1"/>
    </source>
</evidence>
<evidence type="ECO:0000256" key="1">
    <source>
        <dbReference type="SAM" id="SignalP"/>
    </source>
</evidence>
<dbReference type="Proteomes" id="UP001164746">
    <property type="component" value="Chromosome 6"/>
</dbReference>
<name>A0ABY7ED67_MYAAR</name>
<dbReference type="PANTHER" id="PTHR31463">
    <property type="entry name" value="MACROPHAGE-EXPRESSED GENE 1 PROTEIN"/>
    <property type="match status" value="1"/>
</dbReference>
<keyword evidence="4" id="KW-1185">Reference proteome</keyword>
<reference evidence="3" key="1">
    <citation type="submission" date="2022-11" db="EMBL/GenBank/DDBJ databases">
        <title>Centuries of genome instability and evolution in soft-shell clam transmissible cancer (bioRxiv).</title>
        <authorList>
            <person name="Hart S.F.M."/>
            <person name="Yonemitsu M.A."/>
            <person name="Giersch R.M."/>
            <person name="Beal B.F."/>
            <person name="Arriagada G."/>
            <person name="Davis B.W."/>
            <person name="Ostrander E.A."/>
            <person name="Goff S.P."/>
            <person name="Metzger M.J."/>
        </authorList>
    </citation>
    <scope>NUCLEOTIDE SEQUENCE</scope>
    <source>
        <strain evidence="3">MELC-2E11</strain>
        <tissue evidence="3">Siphon/mantle</tissue>
    </source>
</reference>
<accession>A0ABY7ED67</accession>